<dbReference type="InterPro" id="IPR024079">
    <property type="entry name" value="MetalloPept_cat_dom_sf"/>
</dbReference>
<gene>
    <name evidence="3" type="ORF">AVEN_80490_1</name>
</gene>
<organism evidence="3 4">
    <name type="scientific">Araneus ventricosus</name>
    <name type="common">Orbweaver spider</name>
    <name type="synonym">Epeira ventricosa</name>
    <dbReference type="NCBI Taxonomy" id="182803"/>
    <lineage>
        <taxon>Eukaryota</taxon>
        <taxon>Metazoa</taxon>
        <taxon>Ecdysozoa</taxon>
        <taxon>Arthropoda</taxon>
        <taxon>Chelicerata</taxon>
        <taxon>Arachnida</taxon>
        <taxon>Araneae</taxon>
        <taxon>Araneomorphae</taxon>
        <taxon>Entelegynae</taxon>
        <taxon>Araneoidea</taxon>
        <taxon>Araneidae</taxon>
        <taxon>Araneus</taxon>
    </lineage>
</organism>
<evidence type="ECO:0000313" key="3">
    <source>
        <dbReference type="EMBL" id="GBO21082.1"/>
    </source>
</evidence>
<proteinExistence type="predicted"/>
<dbReference type="GO" id="GO:0006508">
    <property type="term" value="P:proteolysis"/>
    <property type="evidence" value="ECO:0007669"/>
    <property type="project" value="InterPro"/>
</dbReference>
<evidence type="ECO:0000256" key="1">
    <source>
        <dbReference type="ARBA" id="ARBA00001947"/>
    </source>
</evidence>
<sequence>MEFLEHGKENAIVKVEKPMKCGTNDSNRWNSNELKIQHFMHRFQFGASNEGSDRLDQFKRTEAKVEYKTTDFDCESILHYRKYAFSIDPNVLETMESKTGCEL</sequence>
<dbReference type="GO" id="GO:0004222">
    <property type="term" value="F:metalloendopeptidase activity"/>
    <property type="evidence" value="ECO:0007669"/>
    <property type="project" value="InterPro"/>
</dbReference>
<reference evidence="3 4" key="1">
    <citation type="journal article" date="2019" name="Sci. Rep.">
        <title>Orb-weaving spider Araneus ventricosus genome elucidates the spidroin gene catalogue.</title>
        <authorList>
            <person name="Kono N."/>
            <person name="Nakamura H."/>
            <person name="Ohtoshi R."/>
            <person name="Moran D.A.P."/>
            <person name="Shinohara A."/>
            <person name="Yoshida Y."/>
            <person name="Fujiwara M."/>
            <person name="Mori M."/>
            <person name="Tomita M."/>
            <person name="Arakawa K."/>
        </authorList>
    </citation>
    <scope>NUCLEOTIDE SEQUENCE [LARGE SCALE GENOMIC DNA]</scope>
</reference>
<dbReference type="EMBL" id="BGPR01044335">
    <property type="protein sequence ID" value="GBO21082.1"/>
    <property type="molecule type" value="Genomic_DNA"/>
</dbReference>
<dbReference type="Proteomes" id="UP000499080">
    <property type="component" value="Unassembled WGS sequence"/>
</dbReference>
<evidence type="ECO:0000313" key="4">
    <source>
        <dbReference type="Proteomes" id="UP000499080"/>
    </source>
</evidence>
<accession>A0A4Y2V991</accession>
<keyword evidence="4" id="KW-1185">Reference proteome</keyword>
<dbReference type="Gene3D" id="3.40.390.10">
    <property type="entry name" value="Collagenase (Catalytic Domain)"/>
    <property type="match status" value="1"/>
</dbReference>
<name>A0A4Y2V991_ARAVE</name>
<dbReference type="AlphaFoldDB" id="A0A4Y2V991"/>
<protein>
    <recommendedName>
        <fullName evidence="2">Peptidase M12A domain-containing protein</fullName>
    </recommendedName>
</protein>
<comment type="caution">
    <text evidence="3">The sequence shown here is derived from an EMBL/GenBank/DDBJ whole genome shotgun (WGS) entry which is preliminary data.</text>
</comment>
<dbReference type="Pfam" id="PF01400">
    <property type="entry name" value="Astacin"/>
    <property type="match status" value="1"/>
</dbReference>
<evidence type="ECO:0000259" key="2">
    <source>
        <dbReference type="Pfam" id="PF01400"/>
    </source>
</evidence>
<comment type="cofactor">
    <cofactor evidence="1">
        <name>Zn(2+)</name>
        <dbReference type="ChEBI" id="CHEBI:29105"/>
    </cofactor>
</comment>
<dbReference type="InterPro" id="IPR001506">
    <property type="entry name" value="Peptidase_M12A"/>
</dbReference>
<feature type="domain" description="Peptidase M12A" evidence="2">
    <location>
        <begin position="53"/>
        <end position="98"/>
    </location>
</feature>